<organism evidence="1 2">
    <name type="scientific">Panagrolaimus sp. ES5</name>
    <dbReference type="NCBI Taxonomy" id="591445"/>
    <lineage>
        <taxon>Eukaryota</taxon>
        <taxon>Metazoa</taxon>
        <taxon>Ecdysozoa</taxon>
        <taxon>Nematoda</taxon>
        <taxon>Chromadorea</taxon>
        <taxon>Rhabditida</taxon>
        <taxon>Tylenchina</taxon>
        <taxon>Panagrolaimomorpha</taxon>
        <taxon>Panagrolaimoidea</taxon>
        <taxon>Panagrolaimidae</taxon>
        <taxon>Panagrolaimus</taxon>
    </lineage>
</organism>
<accession>A0AC34GE77</accession>
<reference evidence="2" key="1">
    <citation type="submission" date="2022-11" db="UniProtKB">
        <authorList>
            <consortium name="WormBaseParasite"/>
        </authorList>
    </citation>
    <scope>IDENTIFICATION</scope>
</reference>
<dbReference type="Proteomes" id="UP000887579">
    <property type="component" value="Unplaced"/>
</dbReference>
<evidence type="ECO:0000313" key="1">
    <source>
        <dbReference type="Proteomes" id="UP000887579"/>
    </source>
</evidence>
<name>A0AC34GE77_9BILA</name>
<sequence>MQFLQVNLESKDNLSEIDAAIYICFPFAIISTILIYLFIGLCFGDLPWIPFKGRTNSQKKHIRKINADIALLDISGWDFFEDDRGDGS</sequence>
<dbReference type="WBParaSite" id="ES5_v2.g27877.t1">
    <property type="protein sequence ID" value="ES5_v2.g27877.t1"/>
    <property type="gene ID" value="ES5_v2.g27877"/>
</dbReference>
<protein>
    <submittedName>
        <fullName evidence="2">Uncharacterized protein</fullName>
    </submittedName>
</protein>
<proteinExistence type="predicted"/>
<evidence type="ECO:0000313" key="2">
    <source>
        <dbReference type="WBParaSite" id="ES5_v2.g27877.t1"/>
    </source>
</evidence>